<dbReference type="Proteomes" id="UP000297966">
    <property type="component" value="Unassembled WGS sequence"/>
</dbReference>
<organism evidence="1 2">
    <name type="scientific">Bradyrhizobium niftali</name>
    <dbReference type="NCBI Taxonomy" id="2560055"/>
    <lineage>
        <taxon>Bacteria</taxon>
        <taxon>Pseudomonadati</taxon>
        <taxon>Pseudomonadota</taxon>
        <taxon>Alphaproteobacteria</taxon>
        <taxon>Hyphomicrobiales</taxon>
        <taxon>Nitrobacteraceae</taxon>
        <taxon>Bradyrhizobium</taxon>
    </lineage>
</organism>
<accession>A0A4Y9LU02</accession>
<dbReference type="AlphaFoldDB" id="A0A4Y9LU02"/>
<gene>
    <name evidence="1" type="ORF">E4K65_23585</name>
</gene>
<reference evidence="1 2" key="1">
    <citation type="submission" date="2019-03" db="EMBL/GenBank/DDBJ databases">
        <title>Bradyrhizobium diversity isolated from nodules of Chamaecrista fasciculata.</title>
        <authorList>
            <person name="Klepa M.S."/>
            <person name="Urquiaga M.O."/>
            <person name="Hungria M."/>
            <person name="Delamuta J.R."/>
        </authorList>
    </citation>
    <scope>NUCLEOTIDE SEQUENCE [LARGE SCALE GENOMIC DNA]</scope>
    <source>
        <strain evidence="1 2">CNPSo 3448</strain>
    </source>
</reference>
<protein>
    <submittedName>
        <fullName evidence="1">Uncharacterized protein</fullName>
    </submittedName>
</protein>
<evidence type="ECO:0000313" key="2">
    <source>
        <dbReference type="Proteomes" id="UP000297966"/>
    </source>
</evidence>
<comment type="caution">
    <text evidence="1">The sequence shown here is derived from an EMBL/GenBank/DDBJ whole genome shotgun (WGS) entry which is preliminary data.</text>
</comment>
<keyword evidence="2" id="KW-1185">Reference proteome</keyword>
<proteinExistence type="predicted"/>
<evidence type="ECO:0000313" key="1">
    <source>
        <dbReference type="EMBL" id="TFV45592.1"/>
    </source>
</evidence>
<name>A0A4Y9LU02_9BRAD</name>
<dbReference type="OrthoDB" id="8256617at2"/>
<sequence length="190" mass="19077">MAACVRLALLSRRSHAREEHAMRGADKVICQAAAVLLLFSVASTPAKAQLAGFGGGGGAGGEDMMTQMAPMLEMMKAKMGKRRFAMLMQTMGPMMSRMMENGGGGFGGMMGGGSLGGLGGGNLGGGFGAPNYGGYSPMGGGGYMPTGLGGGDIMGMLGGAGGGDMMAMIPQLMRLANVGGGGGHRRHKHR</sequence>
<dbReference type="EMBL" id="SPQT01000014">
    <property type="protein sequence ID" value="TFV45592.1"/>
    <property type="molecule type" value="Genomic_DNA"/>
</dbReference>